<sequence length="340" mass="36883">MSAADGPTAGRAGIHPWIDAGDKVVAEVSADGKLLAQLDHQATQPGLQKRPALVVALPVGLKRLRLKGQVTQGGKASSFDKTWTVRDMAPFSAPLYDQGKPWIERVRGLAAKLGRTVIIKAGDGGAKKKPAKAAFADLEKTLGVPLPPLVKVLGDWQIEVGDSYFLQAAQMRNVTDILLSEGGYERKGKDGLDTILAPAVRARYDRSLAVFIEVGDGLGALAWDPAGVIPGEAPNTTGDKGNPGARPGATGEGVWYWLHEGHINKPELLLDDDYRPKTAEAVFTHVFQRFALSGLELAESQDELEVDTANPRPNLLQLHFDGPRKPRLWLRSYDYHYSLY</sequence>
<reference evidence="1 2" key="1">
    <citation type="submission" date="2020-08" db="EMBL/GenBank/DDBJ databases">
        <title>Functional genomics of gut bacteria from endangered species of beetles.</title>
        <authorList>
            <person name="Carlos-Shanley C."/>
        </authorList>
    </citation>
    <scope>NUCLEOTIDE SEQUENCE [LARGE SCALE GENOMIC DNA]</scope>
    <source>
        <strain evidence="1 2">S00198</strain>
    </source>
</reference>
<accession>A0A7X0UDM0</accession>
<keyword evidence="2" id="KW-1185">Reference proteome</keyword>
<evidence type="ECO:0000313" key="2">
    <source>
        <dbReference type="Proteomes" id="UP000575083"/>
    </source>
</evidence>
<dbReference type="AlphaFoldDB" id="A0A7X0UDM0"/>
<dbReference type="Proteomes" id="UP000575083">
    <property type="component" value="Unassembled WGS sequence"/>
</dbReference>
<proteinExistence type="predicted"/>
<evidence type="ECO:0000313" key="1">
    <source>
        <dbReference type="EMBL" id="MBB6564283.1"/>
    </source>
</evidence>
<gene>
    <name evidence="1" type="ORF">HNP48_007010</name>
</gene>
<organism evidence="1 2">
    <name type="scientific">Acidovorax soli</name>
    <dbReference type="NCBI Taxonomy" id="592050"/>
    <lineage>
        <taxon>Bacteria</taxon>
        <taxon>Pseudomonadati</taxon>
        <taxon>Pseudomonadota</taxon>
        <taxon>Betaproteobacteria</taxon>
        <taxon>Burkholderiales</taxon>
        <taxon>Comamonadaceae</taxon>
        <taxon>Acidovorax</taxon>
    </lineage>
</organism>
<name>A0A7X0UDM0_9BURK</name>
<dbReference type="EMBL" id="JACHLK010000035">
    <property type="protein sequence ID" value="MBB6564283.1"/>
    <property type="molecule type" value="Genomic_DNA"/>
</dbReference>
<protein>
    <submittedName>
        <fullName evidence="1">Uncharacterized protein</fullName>
    </submittedName>
</protein>
<dbReference type="RefSeq" id="WP_311773897.1">
    <property type="nucleotide sequence ID" value="NZ_JACHLK010000035.1"/>
</dbReference>
<comment type="caution">
    <text evidence="1">The sequence shown here is derived from an EMBL/GenBank/DDBJ whole genome shotgun (WGS) entry which is preliminary data.</text>
</comment>